<dbReference type="NCBIfam" id="TIGR02985">
    <property type="entry name" value="Sig70_bacteroi1"/>
    <property type="match status" value="1"/>
</dbReference>
<reference evidence="8" key="1">
    <citation type="submission" date="2016-11" db="EMBL/GenBank/DDBJ databases">
        <authorList>
            <person name="Varghese N."/>
            <person name="Submissions S."/>
        </authorList>
    </citation>
    <scope>NUCLEOTIDE SEQUENCE [LARGE SCALE GENOMIC DNA]</scope>
    <source>
        <strain evidence="8">DSM 16990</strain>
    </source>
</reference>
<evidence type="ECO:0000259" key="5">
    <source>
        <dbReference type="Pfam" id="PF04542"/>
    </source>
</evidence>
<gene>
    <name evidence="7" type="ORF">SAMN04488522_101120</name>
</gene>
<dbReference type="SUPFAM" id="SSF88659">
    <property type="entry name" value="Sigma3 and sigma4 domains of RNA polymerase sigma factors"/>
    <property type="match status" value="1"/>
</dbReference>
<dbReference type="AlphaFoldDB" id="A0A1M4T8P4"/>
<organism evidence="7 8">
    <name type="scientific">Pedobacter caeni</name>
    <dbReference type="NCBI Taxonomy" id="288992"/>
    <lineage>
        <taxon>Bacteria</taxon>
        <taxon>Pseudomonadati</taxon>
        <taxon>Bacteroidota</taxon>
        <taxon>Sphingobacteriia</taxon>
        <taxon>Sphingobacteriales</taxon>
        <taxon>Sphingobacteriaceae</taxon>
        <taxon>Pedobacter</taxon>
    </lineage>
</organism>
<dbReference type="PANTHER" id="PTHR43133">
    <property type="entry name" value="RNA POLYMERASE ECF-TYPE SIGMA FACTO"/>
    <property type="match status" value="1"/>
</dbReference>
<evidence type="ECO:0000256" key="4">
    <source>
        <dbReference type="ARBA" id="ARBA00023163"/>
    </source>
</evidence>
<dbReference type="OrthoDB" id="659577at2"/>
<dbReference type="InterPro" id="IPR013249">
    <property type="entry name" value="RNA_pol_sigma70_r4_t2"/>
</dbReference>
<proteinExistence type="inferred from homology"/>
<name>A0A1M4T8P4_9SPHI</name>
<comment type="similarity">
    <text evidence="1">Belongs to the sigma-70 factor family. ECF subfamily.</text>
</comment>
<evidence type="ECO:0000313" key="7">
    <source>
        <dbReference type="EMBL" id="SHE40873.1"/>
    </source>
</evidence>
<dbReference type="InterPro" id="IPR013325">
    <property type="entry name" value="RNA_pol_sigma_r2"/>
</dbReference>
<dbReference type="Gene3D" id="1.10.1740.10">
    <property type="match status" value="1"/>
</dbReference>
<protein>
    <submittedName>
        <fullName evidence="7">RNA polymerase sigma-70 factor, ECF subfamily</fullName>
    </submittedName>
</protein>
<dbReference type="InterPro" id="IPR014327">
    <property type="entry name" value="RNA_pol_sigma70_bacteroid"/>
</dbReference>
<dbReference type="NCBIfam" id="TIGR02937">
    <property type="entry name" value="sigma70-ECF"/>
    <property type="match status" value="1"/>
</dbReference>
<evidence type="ECO:0000313" key="8">
    <source>
        <dbReference type="Proteomes" id="UP000184287"/>
    </source>
</evidence>
<dbReference type="GO" id="GO:0006352">
    <property type="term" value="P:DNA-templated transcription initiation"/>
    <property type="evidence" value="ECO:0007669"/>
    <property type="project" value="InterPro"/>
</dbReference>
<dbReference type="Gene3D" id="1.10.10.10">
    <property type="entry name" value="Winged helix-like DNA-binding domain superfamily/Winged helix DNA-binding domain"/>
    <property type="match status" value="1"/>
</dbReference>
<sequence>MLGNPEIEGRQVLIDLKSGDEYAFRKIFDLHYQKLYMFCYRFLKNRQHAEEIVHDALLNVWTNREKIDENRFILPYLYTITRRLALNALRDIATSQKAMDDLWLNMKTLSNETEEIVLLNDLSQFIEDAVNQLPPQQQLVFRMSRYEGLTFDEIAAKLNLSRNTVKNHLVTALKALRTHLNQSDTAYFTVLFLALLK</sequence>
<evidence type="ECO:0000259" key="6">
    <source>
        <dbReference type="Pfam" id="PF08281"/>
    </source>
</evidence>
<dbReference type="Pfam" id="PF08281">
    <property type="entry name" value="Sigma70_r4_2"/>
    <property type="match status" value="1"/>
</dbReference>
<evidence type="ECO:0000256" key="1">
    <source>
        <dbReference type="ARBA" id="ARBA00010641"/>
    </source>
</evidence>
<feature type="domain" description="RNA polymerase sigma-70 region 2" evidence="5">
    <location>
        <begin position="28"/>
        <end position="91"/>
    </location>
</feature>
<keyword evidence="8" id="KW-1185">Reference proteome</keyword>
<dbReference type="SUPFAM" id="SSF88946">
    <property type="entry name" value="Sigma2 domain of RNA polymerase sigma factors"/>
    <property type="match status" value="1"/>
</dbReference>
<dbReference type="InterPro" id="IPR013324">
    <property type="entry name" value="RNA_pol_sigma_r3/r4-like"/>
</dbReference>
<dbReference type="GO" id="GO:0016987">
    <property type="term" value="F:sigma factor activity"/>
    <property type="evidence" value="ECO:0007669"/>
    <property type="project" value="UniProtKB-KW"/>
</dbReference>
<dbReference type="InterPro" id="IPR007627">
    <property type="entry name" value="RNA_pol_sigma70_r2"/>
</dbReference>
<dbReference type="InterPro" id="IPR014284">
    <property type="entry name" value="RNA_pol_sigma-70_dom"/>
</dbReference>
<dbReference type="InterPro" id="IPR036388">
    <property type="entry name" value="WH-like_DNA-bd_sf"/>
</dbReference>
<dbReference type="Pfam" id="PF04542">
    <property type="entry name" value="Sigma70_r2"/>
    <property type="match status" value="1"/>
</dbReference>
<dbReference type="EMBL" id="FQUQ01000001">
    <property type="protein sequence ID" value="SHE40873.1"/>
    <property type="molecule type" value="Genomic_DNA"/>
</dbReference>
<evidence type="ECO:0000256" key="2">
    <source>
        <dbReference type="ARBA" id="ARBA00023015"/>
    </source>
</evidence>
<keyword evidence="2" id="KW-0805">Transcription regulation</keyword>
<dbReference type="CDD" id="cd06171">
    <property type="entry name" value="Sigma70_r4"/>
    <property type="match status" value="1"/>
</dbReference>
<dbReference type="InterPro" id="IPR039425">
    <property type="entry name" value="RNA_pol_sigma-70-like"/>
</dbReference>
<dbReference type="GO" id="GO:0003677">
    <property type="term" value="F:DNA binding"/>
    <property type="evidence" value="ECO:0007669"/>
    <property type="project" value="InterPro"/>
</dbReference>
<feature type="domain" description="RNA polymerase sigma factor 70 region 4 type 2" evidence="6">
    <location>
        <begin position="126"/>
        <end position="176"/>
    </location>
</feature>
<dbReference type="PANTHER" id="PTHR43133:SF46">
    <property type="entry name" value="RNA POLYMERASE SIGMA-70 FACTOR ECF SUBFAMILY"/>
    <property type="match status" value="1"/>
</dbReference>
<accession>A0A1M4T8P4</accession>
<keyword evidence="4" id="KW-0804">Transcription</keyword>
<keyword evidence="3" id="KW-0731">Sigma factor</keyword>
<dbReference type="STRING" id="288992.SAMN04488522_101120"/>
<evidence type="ECO:0000256" key="3">
    <source>
        <dbReference type="ARBA" id="ARBA00023082"/>
    </source>
</evidence>
<dbReference type="RefSeq" id="WP_073226076.1">
    <property type="nucleotide sequence ID" value="NZ_FQUQ01000001.1"/>
</dbReference>
<dbReference type="Proteomes" id="UP000184287">
    <property type="component" value="Unassembled WGS sequence"/>
</dbReference>